<evidence type="ECO:0000256" key="1">
    <source>
        <dbReference type="SAM" id="Coils"/>
    </source>
</evidence>
<proteinExistence type="predicted"/>
<feature type="coiled-coil region" evidence="1">
    <location>
        <begin position="77"/>
        <end position="104"/>
    </location>
</feature>
<dbReference type="EMBL" id="JAZAQF010000078">
    <property type="protein sequence ID" value="MFG3818632.1"/>
    <property type="molecule type" value="Genomic_DNA"/>
</dbReference>
<accession>A0ABW7CBW7</accession>
<dbReference type="InterPro" id="IPR038255">
    <property type="entry name" value="PBS_linker_sf"/>
</dbReference>
<feature type="domain" description="DUF4214" evidence="3">
    <location>
        <begin position="146"/>
        <end position="188"/>
    </location>
</feature>
<protein>
    <recommendedName>
        <fullName evidence="3">DUF4214 domain-containing protein</fullName>
    </recommendedName>
</protein>
<dbReference type="RefSeq" id="WP_393014086.1">
    <property type="nucleotide sequence ID" value="NZ_JAZAQF010000078.1"/>
</dbReference>
<evidence type="ECO:0000313" key="4">
    <source>
        <dbReference type="EMBL" id="MFG3818632.1"/>
    </source>
</evidence>
<name>A0ABW7CBW7_9CYAN</name>
<dbReference type="Gene3D" id="1.10.3130.20">
    <property type="entry name" value="Phycobilisome linker domain"/>
    <property type="match status" value="1"/>
</dbReference>
<organism evidence="4 5">
    <name type="scientific">Limnothrix redekei LRLZ20PSL1</name>
    <dbReference type="NCBI Taxonomy" id="3112953"/>
    <lineage>
        <taxon>Bacteria</taxon>
        <taxon>Bacillati</taxon>
        <taxon>Cyanobacteriota</taxon>
        <taxon>Cyanophyceae</taxon>
        <taxon>Pseudanabaenales</taxon>
        <taxon>Pseudanabaenaceae</taxon>
        <taxon>Limnothrix</taxon>
    </lineage>
</organism>
<keyword evidence="1" id="KW-0175">Coiled coil</keyword>
<reference evidence="5" key="1">
    <citation type="journal article" date="2024" name="Algal Res.">
        <title>Biochemical, toxicological and genomic investigation of a high-biomass producing Limnothrix strain isolated from Italian shallow drinking water reservoir.</title>
        <authorList>
            <person name="Simonazzi M."/>
            <person name="Shishido T.K."/>
            <person name="Delbaje E."/>
            <person name="Wahlsten M."/>
            <person name="Fewer D.P."/>
            <person name="Sivonen K."/>
            <person name="Pezzolesi L."/>
            <person name="Pistocchi R."/>
        </authorList>
    </citation>
    <scope>NUCLEOTIDE SEQUENCE [LARGE SCALE GENOMIC DNA]</scope>
    <source>
        <strain evidence="5">LRLZ20PSL1</strain>
    </source>
</reference>
<gene>
    <name evidence="4" type="ORF">VPK24_13360</name>
</gene>
<evidence type="ECO:0000259" key="3">
    <source>
        <dbReference type="Pfam" id="PF13946"/>
    </source>
</evidence>
<comment type="caution">
    <text evidence="4">The sequence shown here is derived from an EMBL/GenBank/DDBJ whole genome shotgun (WGS) entry which is preliminary data.</text>
</comment>
<sequence length="190" mass="22617">MNRSVNRTCTALAAFLLGLGVAHGGAIEPAMAQSSCRWEGGQLRCDDGSRSDSDRNRNRDRDRDDYRYYDRNEERYRDDYDNDRNNYRGDRRDLEDRIDRLYREVLGRPADRNGLRTYVDRVRDRNWSLQRVRDELANSREAESAIDRAYQEILGRRADSRGMRTYLERLRGGWSIQRVREALMNSRERR</sequence>
<feature type="signal peptide" evidence="2">
    <location>
        <begin position="1"/>
        <end position="24"/>
    </location>
</feature>
<feature type="chain" id="PRO_5046088104" description="DUF4214 domain-containing protein" evidence="2">
    <location>
        <begin position="25"/>
        <end position="190"/>
    </location>
</feature>
<dbReference type="Pfam" id="PF13946">
    <property type="entry name" value="DUF4214"/>
    <property type="match status" value="1"/>
</dbReference>
<dbReference type="InterPro" id="IPR025282">
    <property type="entry name" value="DUF4214"/>
</dbReference>
<keyword evidence="2" id="KW-0732">Signal</keyword>
<evidence type="ECO:0000256" key="2">
    <source>
        <dbReference type="SAM" id="SignalP"/>
    </source>
</evidence>
<dbReference type="Proteomes" id="UP001604335">
    <property type="component" value="Unassembled WGS sequence"/>
</dbReference>
<keyword evidence="5" id="KW-1185">Reference proteome</keyword>
<evidence type="ECO:0000313" key="5">
    <source>
        <dbReference type="Proteomes" id="UP001604335"/>
    </source>
</evidence>